<accession>A0A9D1MXC8</accession>
<dbReference type="InterPro" id="IPR035107">
    <property type="entry name" value="tRNA_thiolation_TtcA_Ctu1"/>
</dbReference>
<dbReference type="PANTHER" id="PTHR43686:SF1">
    <property type="entry name" value="AMINOTRAN_5 DOMAIN-CONTAINING PROTEIN"/>
    <property type="match status" value="1"/>
</dbReference>
<gene>
    <name evidence="4" type="ORF">IAC72_03280</name>
</gene>
<dbReference type="Pfam" id="PF01171">
    <property type="entry name" value="ATP_bind_3"/>
    <property type="match status" value="1"/>
</dbReference>
<feature type="binding site" evidence="2">
    <location>
        <begin position="28"/>
        <end position="30"/>
    </location>
    <ligand>
        <name>ATP</name>
        <dbReference type="ChEBI" id="CHEBI:30616"/>
    </ligand>
</feature>
<dbReference type="InterPro" id="IPR011063">
    <property type="entry name" value="TilS/TtcA_N"/>
</dbReference>
<dbReference type="SUPFAM" id="SSF52402">
    <property type="entry name" value="Adenine nucleotide alpha hydrolases-like"/>
    <property type="match status" value="1"/>
</dbReference>
<feature type="binding site" evidence="2">
    <location>
        <position position="130"/>
    </location>
    <ligand>
        <name>ATP</name>
        <dbReference type="ChEBI" id="CHEBI:30616"/>
    </ligand>
</feature>
<dbReference type="PIRSF" id="PIRSF004976">
    <property type="entry name" value="ATPase_YdaO"/>
    <property type="match status" value="1"/>
</dbReference>
<dbReference type="AlphaFoldDB" id="A0A9D1MXC8"/>
<dbReference type="Gene3D" id="3.40.50.620">
    <property type="entry name" value="HUPs"/>
    <property type="match status" value="1"/>
</dbReference>
<feature type="binding site" evidence="2">
    <location>
        <position position="60"/>
    </location>
    <ligand>
        <name>ATP</name>
        <dbReference type="ChEBI" id="CHEBI:30616"/>
    </ligand>
</feature>
<reference evidence="4" key="1">
    <citation type="submission" date="2020-10" db="EMBL/GenBank/DDBJ databases">
        <authorList>
            <person name="Gilroy R."/>
        </authorList>
    </citation>
    <scope>NUCLEOTIDE SEQUENCE</scope>
    <source>
        <strain evidence="4">ChiHjej12B11-7776</strain>
    </source>
</reference>
<feature type="binding site" evidence="2">
    <location>
        <position position="135"/>
    </location>
    <ligand>
        <name>ATP</name>
        <dbReference type="ChEBI" id="CHEBI:30616"/>
    </ligand>
</feature>
<dbReference type="CDD" id="cd24138">
    <property type="entry name" value="TtcA-like"/>
    <property type="match status" value="1"/>
</dbReference>
<organism evidence="4 5">
    <name type="scientific">Candidatus Fimimonas merdipullorum</name>
    <dbReference type="NCBI Taxonomy" id="2840822"/>
    <lineage>
        <taxon>Bacteria</taxon>
        <taxon>Pseudomonadati</taxon>
        <taxon>Myxococcota</taxon>
        <taxon>Myxococcia</taxon>
        <taxon>Myxococcales</taxon>
        <taxon>Cystobacterineae</taxon>
        <taxon>Myxococcaceae</taxon>
        <taxon>Myxococcaceae incertae sedis</taxon>
        <taxon>Candidatus Fimimonas</taxon>
    </lineage>
</organism>
<keyword evidence="1" id="KW-0808">Transferase</keyword>
<dbReference type="EMBL" id="DVOC01000055">
    <property type="protein sequence ID" value="HIU91011.1"/>
    <property type="molecule type" value="Genomic_DNA"/>
</dbReference>
<keyword evidence="2" id="KW-0547">Nucleotide-binding</keyword>
<evidence type="ECO:0000259" key="3">
    <source>
        <dbReference type="Pfam" id="PF01171"/>
    </source>
</evidence>
<dbReference type="PANTHER" id="PTHR43686">
    <property type="entry name" value="SULFURTRANSFERASE-RELATED"/>
    <property type="match status" value="1"/>
</dbReference>
<feature type="binding site" evidence="2">
    <location>
        <position position="34"/>
    </location>
    <ligand>
        <name>ATP</name>
        <dbReference type="ChEBI" id="CHEBI:30616"/>
    </ligand>
</feature>
<reference evidence="4" key="2">
    <citation type="journal article" date="2021" name="PeerJ">
        <title>Extensive microbial diversity within the chicken gut microbiome revealed by metagenomics and culture.</title>
        <authorList>
            <person name="Gilroy R."/>
            <person name="Ravi A."/>
            <person name="Getino M."/>
            <person name="Pursley I."/>
            <person name="Horton D.L."/>
            <person name="Alikhan N.F."/>
            <person name="Baker D."/>
            <person name="Gharbi K."/>
            <person name="Hall N."/>
            <person name="Watson M."/>
            <person name="Adriaenssens E.M."/>
            <person name="Foster-Nyarko E."/>
            <person name="Jarju S."/>
            <person name="Secka A."/>
            <person name="Antonio M."/>
            <person name="Oren A."/>
            <person name="Chaudhuri R.R."/>
            <person name="La Ragione R."/>
            <person name="Hildebrand F."/>
            <person name="Pallen M.J."/>
        </authorList>
    </citation>
    <scope>NUCLEOTIDE SEQUENCE</scope>
    <source>
        <strain evidence="4">ChiHjej12B11-7776</strain>
    </source>
</reference>
<evidence type="ECO:0000313" key="5">
    <source>
        <dbReference type="Proteomes" id="UP000886852"/>
    </source>
</evidence>
<protein>
    <submittedName>
        <fullName evidence="4">tRNA 2-thiocytidine(32) synthetase TtcA</fullName>
    </submittedName>
</protein>
<sequence length="240" mass="27221">MIQKLLSLMRRAINDFDMIHSGDKIAVGVSGGKDSLALLQLLCAYQKFSEHAFELCAVTVDMGFADSDFSPVERFCEELGVNYRREKTDIAEIIFDVRKEKNPCSLCAKMRRGALNSVINEMGYNKLALGHHKNDVVDTFMLSLMFEGRLSTFQPVSYMSRSDVTLIRPLVYVSEREIAGLAKTLPVCKNPCPADKRSQREEMKKLLKDVAVKYPDVSDRIANAVMHPDRYNLWGMNKKQ</sequence>
<dbReference type="GO" id="GO:0016740">
    <property type="term" value="F:transferase activity"/>
    <property type="evidence" value="ECO:0007669"/>
    <property type="project" value="UniProtKB-KW"/>
</dbReference>
<comment type="caution">
    <text evidence="4">The sequence shown here is derived from an EMBL/GenBank/DDBJ whole genome shotgun (WGS) entry which is preliminary data.</text>
</comment>
<evidence type="ECO:0000256" key="1">
    <source>
        <dbReference type="ARBA" id="ARBA00022679"/>
    </source>
</evidence>
<proteinExistence type="predicted"/>
<evidence type="ECO:0000256" key="2">
    <source>
        <dbReference type="PIRSR" id="PIRSR004976-51"/>
    </source>
</evidence>
<feature type="domain" description="tRNA(Ile)-lysidine/2-thiocytidine synthase N-terminal" evidence="3">
    <location>
        <begin position="24"/>
        <end position="184"/>
    </location>
</feature>
<dbReference type="GO" id="GO:0005524">
    <property type="term" value="F:ATP binding"/>
    <property type="evidence" value="ECO:0007669"/>
    <property type="project" value="UniProtKB-KW"/>
</dbReference>
<keyword evidence="2" id="KW-0067">ATP-binding</keyword>
<dbReference type="GO" id="GO:0008033">
    <property type="term" value="P:tRNA processing"/>
    <property type="evidence" value="ECO:0007669"/>
    <property type="project" value="InterPro"/>
</dbReference>
<evidence type="ECO:0000313" key="4">
    <source>
        <dbReference type="EMBL" id="HIU91011.1"/>
    </source>
</evidence>
<dbReference type="Proteomes" id="UP000886852">
    <property type="component" value="Unassembled WGS sequence"/>
</dbReference>
<name>A0A9D1MXC8_9BACT</name>
<dbReference type="InterPro" id="IPR014729">
    <property type="entry name" value="Rossmann-like_a/b/a_fold"/>
</dbReference>